<dbReference type="EMBL" id="BIFR01000001">
    <property type="protein sequence ID" value="GCE11981.1"/>
    <property type="molecule type" value="Genomic_DNA"/>
</dbReference>
<dbReference type="InterPro" id="IPR002491">
    <property type="entry name" value="ABC_transptr_periplasmic_BD"/>
</dbReference>
<comment type="caution">
    <text evidence="5">The sequence shown here is derived from an EMBL/GenBank/DDBJ whole genome shotgun (WGS) entry which is preliminary data.</text>
</comment>
<dbReference type="PANTHER" id="PTHR30535">
    <property type="entry name" value="VITAMIN B12-BINDING PROTEIN"/>
    <property type="match status" value="1"/>
</dbReference>
<keyword evidence="6" id="KW-1185">Reference proteome</keyword>
<protein>
    <submittedName>
        <fullName evidence="5">Putative ABC transporter substrate-binding lipoprotein YvrC</fullName>
    </submittedName>
</protein>
<dbReference type="InterPro" id="IPR050902">
    <property type="entry name" value="ABC_Transporter_SBP"/>
</dbReference>
<dbReference type="CDD" id="cd01143">
    <property type="entry name" value="YvrC"/>
    <property type="match status" value="1"/>
</dbReference>
<gene>
    <name evidence="5" type="primary">yvrC</name>
    <name evidence="5" type="ORF">KTT_18400</name>
</gene>
<name>A0A401ZYR0_9CHLR</name>
<dbReference type="PANTHER" id="PTHR30535:SF34">
    <property type="entry name" value="MOLYBDATE-BINDING PROTEIN MOLA"/>
    <property type="match status" value="1"/>
</dbReference>
<proteinExistence type="inferred from homology"/>
<evidence type="ECO:0000259" key="4">
    <source>
        <dbReference type="PROSITE" id="PS50983"/>
    </source>
</evidence>
<feature type="chain" id="PRO_5019214460" evidence="3">
    <location>
        <begin position="27"/>
        <end position="327"/>
    </location>
</feature>
<feature type="signal peptide" evidence="3">
    <location>
        <begin position="1"/>
        <end position="26"/>
    </location>
</feature>
<evidence type="ECO:0000256" key="1">
    <source>
        <dbReference type="ARBA" id="ARBA00008814"/>
    </source>
</evidence>
<dbReference type="PROSITE" id="PS50983">
    <property type="entry name" value="FE_B12_PBP"/>
    <property type="match status" value="1"/>
</dbReference>
<dbReference type="OrthoDB" id="9787830at2"/>
<evidence type="ECO:0000313" key="6">
    <source>
        <dbReference type="Proteomes" id="UP000287352"/>
    </source>
</evidence>
<evidence type="ECO:0000256" key="2">
    <source>
        <dbReference type="ARBA" id="ARBA00022729"/>
    </source>
</evidence>
<dbReference type="InterPro" id="IPR054828">
    <property type="entry name" value="Vit_B12_bind_prot"/>
</dbReference>
<evidence type="ECO:0000256" key="3">
    <source>
        <dbReference type="SAM" id="SignalP"/>
    </source>
</evidence>
<dbReference type="NCBIfam" id="NF038402">
    <property type="entry name" value="TroA_like"/>
    <property type="match status" value="1"/>
</dbReference>
<reference evidence="6" key="1">
    <citation type="submission" date="2018-12" db="EMBL/GenBank/DDBJ databases">
        <title>Tengunoibacter tsumagoiensis gen. nov., sp. nov., Dictyobacter kobayashii sp. nov., D. alpinus sp. nov., and D. joshuensis sp. nov. and description of Dictyobacteraceae fam. nov. within the order Ktedonobacterales isolated from Tengu-no-mugimeshi.</title>
        <authorList>
            <person name="Wang C.M."/>
            <person name="Zheng Y."/>
            <person name="Sakai Y."/>
            <person name="Toyoda A."/>
            <person name="Minakuchi Y."/>
            <person name="Abe K."/>
            <person name="Yokota A."/>
            <person name="Yabe S."/>
        </authorList>
    </citation>
    <scope>NUCLEOTIDE SEQUENCE [LARGE SCALE GENOMIC DNA]</scope>
    <source>
        <strain evidence="6">Uno3</strain>
    </source>
</reference>
<accession>A0A401ZYR0</accession>
<dbReference type="GO" id="GO:0071281">
    <property type="term" value="P:cellular response to iron ion"/>
    <property type="evidence" value="ECO:0007669"/>
    <property type="project" value="TreeGrafter"/>
</dbReference>
<dbReference type="SUPFAM" id="SSF53807">
    <property type="entry name" value="Helical backbone' metal receptor"/>
    <property type="match status" value="1"/>
</dbReference>
<dbReference type="Pfam" id="PF01497">
    <property type="entry name" value="Peripla_BP_2"/>
    <property type="match status" value="1"/>
</dbReference>
<sequence>MRTHVISSRLALIFLMCCLFTLVACGTETPSSTTTTPQVTADPGVDAYGTPIVIPQAAPQRIIALAPSVSETLAALGLQDRVVGVDYNTDYPAEMAKIQKISDINGSYNVEAIVALHPDLILSAGKITKEYDTKLGQVGLHVISLPSANFAKSIEQIHLVGQLTHTESKAMALVKDLEQQVQKIKAAVKGASTPRVLLEIDDSTPGKPYVFGGDSFGDEMLQDANGTNIFHADAGYPQVSEEAIIGANPQYIVLTEDPMYGGDPQGVLKRPNWGGIAAVKDLHVYRINANIMQRPGPRLVEGLRCLAQTIHPDKFTEKLPDYCTATV</sequence>
<dbReference type="Proteomes" id="UP000287352">
    <property type="component" value="Unassembled WGS sequence"/>
</dbReference>
<dbReference type="RefSeq" id="WP_126579649.1">
    <property type="nucleotide sequence ID" value="NZ_BIFR01000001.1"/>
</dbReference>
<keyword evidence="5" id="KW-0449">Lipoprotein</keyword>
<dbReference type="Gene3D" id="3.40.50.1980">
    <property type="entry name" value="Nitrogenase molybdenum iron protein domain"/>
    <property type="match status" value="2"/>
</dbReference>
<dbReference type="PROSITE" id="PS51257">
    <property type="entry name" value="PROKAR_LIPOPROTEIN"/>
    <property type="match status" value="1"/>
</dbReference>
<feature type="domain" description="Fe/B12 periplasmic-binding" evidence="4">
    <location>
        <begin position="61"/>
        <end position="314"/>
    </location>
</feature>
<organism evidence="5 6">
    <name type="scientific">Tengunoibacter tsumagoiensis</name>
    <dbReference type="NCBI Taxonomy" id="2014871"/>
    <lineage>
        <taxon>Bacteria</taxon>
        <taxon>Bacillati</taxon>
        <taxon>Chloroflexota</taxon>
        <taxon>Ktedonobacteria</taxon>
        <taxon>Ktedonobacterales</taxon>
        <taxon>Dictyobacteraceae</taxon>
        <taxon>Tengunoibacter</taxon>
    </lineage>
</organism>
<keyword evidence="2 3" id="KW-0732">Signal</keyword>
<evidence type="ECO:0000313" key="5">
    <source>
        <dbReference type="EMBL" id="GCE11981.1"/>
    </source>
</evidence>
<dbReference type="AlphaFoldDB" id="A0A401ZYR0"/>
<comment type="similarity">
    <text evidence="1">Belongs to the bacterial solute-binding protein 8 family.</text>
</comment>